<protein>
    <submittedName>
        <fullName evidence="2">Uncharacterized protein</fullName>
    </submittedName>
</protein>
<reference evidence="2 3" key="1">
    <citation type="journal article" date="2016" name="Proc. Natl. Acad. Sci. U.S.A.">
        <title>Lipid metabolic changes in an early divergent fungus govern the establishment of a mutualistic symbiosis with endobacteria.</title>
        <authorList>
            <person name="Lastovetsky O.A."/>
            <person name="Gaspar M.L."/>
            <person name="Mondo S.J."/>
            <person name="LaButti K.M."/>
            <person name="Sandor L."/>
            <person name="Grigoriev I.V."/>
            <person name="Henry S.A."/>
            <person name="Pawlowska T.E."/>
        </authorList>
    </citation>
    <scope>NUCLEOTIDE SEQUENCE [LARGE SCALE GENOMIC DNA]</scope>
    <source>
        <strain evidence="2 3">ATCC 52813</strain>
    </source>
</reference>
<proteinExistence type="predicted"/>
<dbReference type="RefSeq" id="XP_023465138.1">
    <property type="nucleotide sequence ID" value="XM_023609051.1"/>
</dbReference>
<evidence type="ECO:0000256" key="1">
    <source>
        <dbReference type="SAM" id="Phobius"/>
    </source>
</evidence>
<gene>
    <name evidence="2" type="ORF">RHIMIDRAFT_238868</name>
</gene>
<keyword evidence="1" id="KW-0472">Membrane</keyword>
<dbReference type="STRING" id="1340429.A0A2G4SRP2"/>
<keyword evidence="1" id="KW-1133">Transmembrane helix</keyword>
<dbReference type="GeneID" id="35440041"/>
<name>A0A2G4SRP2_RHIZD</name>
<dbReference type="AlphaFoldDB" id="A0A2G4SRP2"/>
<evidence type="ECO:0000313" key="2">
    <source>
        <dbReference type="EMBL" id="PHZ11430.1"/>
    </source>
</evidence>
<feature type="transmembrane region" description="Helical" evidence="1">
    <location>
        <begin position="285"/>
        <end position="307"/>
    </location>
</feature>
<accession>A0A2G4SRP2</accession>
<sequence length="310" mass="35006">MLSIDYCKLVEMERAHTYLVSKFACDMAVRNIDQVKIEAYIKDFKDEQSTQDTATLCNIFNNLSRTYSTNNVNEATLVRDTVEHLFKGYFPNTTLTKSLGADSMIRDSAKRPTELGPSLNTCGNCADFSMALNKAKCMLLSLEAKSNKAKGVNDLIRLCRELKDTIKAVNNEQRPGIVLCGILMKDGAVQPPYHIPDTLVILCIRFLLKARGLSTRGTSIVANSLLLSKLWHVLIVVPAPKQWLQEICTIVRIFVVPLKPAFSWSTLCRKKKHGGISLVDVEDQIWLFTWLTYSIYCPIVKLSLVFWHLK</sequence>
<organism evidence="2 3">
    <name type="scientific">Rhizopus microsporus ATCC 52813</name>
    <dbReference type="NCBI Taxonomy" id="1340429"/>
    <lineage>
        <taxon>Eukaryota</taxon>
        <taxon>Fungi</taxon>
        <taxon>Fungi incertae sedis</taxon>
        <taxon>Mucoromycota</taxon>
        <taxon>Mucoromycotina</taxon>
        <taxon>Mucoromycetes</taxon>
        <taxon>Mucorales</taxon>
        <taxon>Mucorineae</taxon>
        <taxon>Rhizopodaceae</taxon>
        <taxon>Rhizopus</taxon>
    </lineage>
</organism>
<dbReference type="EMBL" id="KZ303852">
    <property type="protein sequence ID" value="PHZ11430.1"/>
    <property type="molecule type" value="Genomic_DNA"/>
</dbReference>
<evidence type="ECO:0000313" key="3">
    <source>
        <dbReference type="Proteomes" id="UP000242254"/>
    </source>
</evidence>
<keyword evidence="1" id="KW-0812">Transmembrane</keyword>
<keyword evidence="3" id="KW-1185">Reference proteome</keyword>
<dbReference type="Proteomes" id="UP000242254">
    <property type="component" value="Unassembled WGS sequence"/>
</dbReference>